<dbReference type="SUPFAM" id="SSF54427">
    <property type="entry name" value="NTF2-like"/>
    <property type="match status" value="1"/>
</dbReference>
<gene>
    <name evidence="1" type="ORF">GCM10010319_60780</name>
</gene>
<dbReference type="Proteomes" id="UP001500063">
    <property type="component" value="Unassembled WGS sequence"/>
</dbReference>
<reference evidence="2" key="1">
    <citation type="journal article" date="2019" name="Int. J. Syst. Evol. Microbiol.">
        <title>The Global Catalogue of Microorganisms (GCM) 10K type strain sequencing project: providing services to taxonomists for standard genome sequencing and annotation.</title>
        <authorList>
            <consortium name="The Broad Institute Genomics Platform"/>
            <consortium name="The Broad Institute Genome Sequencing Center for Infectious Disease"/>
            <person name="Wu L."/>
            <person name="Ma J."/>
        </authorList>
    </citation>
    <scope>NUCLEOTIDE SEQUENCE [LARGE SCALE GENOMIC DNA]</scope>
    <source>
        <strain evidence="2">JCM 4565</strain>
    </source>
</reference>
<sequence>MNTSTARTRATVQEFLRLTATGDPARIAAVFADRIDWQIAENPAVSWIRPRSTRADAAAHFRELAEGLVLEAAENTVDSVVVEGADAMLTGHLA</sequence>
<accession>A0ABP3HNJ1</accession>
<dbReference type="Gene3D" id="3.10.450.50">
    <property type="match status" value="1"/>
</dbReference>
<evidence type="ECO:0000313" key="1">
    <source>
        <dbReference type="EMBL" id="GAA0374124.1"/>
    </source>
</evidence>
<organism evidence="1 2">
    <name type="scientific">Streptomyces blastmyceticus</name>
    <dbReference type="NCBI Taxonomy" id="68180"/>
    <lineage>
        <taxon>Bacteria</taxon>
        <taxon>Bacillati</taxon>
        <taxon>Actinomycetota</taxon>
        <taxon>Actinomycetes</taxon>
        <taxon>Kitasatosporales</taxon>
        <taxon>Streptomycetaceae</taxon>
        <taxon>Streptomyces</taxon>
    </lineage>
</organism>
<protein>
    <recommendedName>
        <fullName evidence="3">SnoaL-like domain-containing protein</fullName>
    </recommendedName>
</protein>
<name>A0ABP3HNJ1_9ACTN</name>
<evidence type="ECO:0000313" key="2">
    <source>
        <dbReference type="Proteomes" id="UP001500063"/>
    </source>
</evidence>
<dbReference type="InterPro" id="IPR032710">
    <property type="entry name" value="NTF2-like_dom_sf"/>
</dbReference>
<keyword evidence="2" id="KW-1185">Reference proteome</keyword>
<comment type="caution">
    <text evidence="1">The sequence shown here is derived from an EMBL/GenBank/DDBJ whole genome shotgun (WGS) entry which is preliminary data.</text>
</comment>
<proteinExistence type="predicted"/>
<evidence type="ECO:0008006" key="3">
    <source>
        <dbReference type="Google" id="ProtNLM"/>
    </source>
</evidence>
<dbReference type="EMBL" id="BAAABW010000031">
    <property type="protein sequence ID" value="GAA0374124.1"/>
    <property type="molecule type" value="Genomic_DNA"/>
</dbReference>